<name>A0ABW8CJ73_9ACTN</name>
<gene>
    <name evidence="2" type="ORF">ACIGXA_39005</name>
</gene>
<reference evidence="2 3" key="1">
    <citation type="submission" date="2024-10" db="EMBL/GenBank/DDBJ databases">
        <title>The Natural Products Discovery Center: Release of the First 8490 Sequenced Strains for Exploring Actinobacteria Biosynthetic Diversity.</title>
        <authorList>
            <person name="Kalkreuter E."/>
            <person name="Kautsar S.A."/>
            <person name="Yang D."/>
            <person name="Bader C.D."/>
            <person name="Teijaro C.N."/>
            <person name="Fluegel L."/>
            <person name="Davis C.M."/>
            <person name="Simpson J.R."/>
            <person name="Lauterbach L."/>
            <person name="Steele A.D."/>
            <person name="Gui C."/>
            <person name="Meng S."/>
            <person name="Li G."/>
            <person name="Viehrig K."/>
            <person name="Ye F."/>
            <person name="Su P."/>
            <person name="Kiefer A.F."/>
            <person name="Nichols A."/>
            <person name="Cepeda A.J."/>
            <person name="Yan W."/>
            <person name="Fan B."/>
            <person name="Jiang Y."/>
            <person name="Adhikari A."/>
            <person name="Zheng C.-J."/>
            <person name="Schuster L."/>
            <person name="Cowan T.M."/>
            <person name="Smanski M.J."/>
            <person name="Chevrette M.G."/>
            <person name="De Carvalho L.P.S."/>
            <person name="Shen B."/>
        </authorList>
    </citation>
    <scope>NUCLEOTIDE SEQUENCE [LARGE SCALE GENOMIC DNA]</scope>
    <source>
        <strain evidence="2 3">NPDC053399</strain>
    </source>
</reference>
<comment type="caution">
    <text evidence="2">The sequence shown here is derived from an EMBL/GenBank/DDBJ whole genome shotgun (WGS) entry which is preliminary data.</text>
</comment>
<proteinExistence type="predicted"/>
<organism evidence="2 3">
    <name type="scientific">Streptomyces fildesensis</name>
    <dbReference type="NCBI Taxonomy" id="375757"/>
    <lineage>
        <taxon>Bacteria</taxon>
        <taxon>Bacillati</taxon>
        <taxon>Actinomycetota</taxon>
        <taxon>Actinomycetes</taxon>
        <taxon>Kitasatosporales</taxon>
        <taxon>Streptomycetaceae</taxon>
        <taxon>Streptomyces</taxon>
    </lineage>
</organism>
<protein>
    <submittedName>
        <fullName evidence="2">Uncharacterized protein</fullName>
    </submittedName>
</protein>
<feature type="compositionally biased region" description="Pro residues" evidence="1">
    <location>
        <begin position="341"/>
        <end position="360"/>
    </location>
</feature>
<evidence type="ECO:0000313" key="3">
    <source>
        <dbReference type="Proteomes" id="UP001614394"/>
    </source>
</evidence>
<sequence>MNALSPAGPVSLDHVRTIADAVLYEGYLLYPYRASSHKNRSRWQFGVLGPPSASAASFSEDPGMEMQCLLTAPHDTPGGVTIHLRFLQLQVREVQRRDEDGGYTPVDQLTVDGVSVLSWDEAVEREVTLPALAWNEELDQLHRITGGSETEPLTDPSGAEVGRIVRRREPLAARIRARWTADDGFVRLSVSVDNEHPDTAADKDSAIRASLIGSHLLLQAHGAGFVSLLEPADEAAGAAGRCRQRRCWPVLAGPSGTTDTVLGAPIILYDYPEVAEQSAGALFDSTEIDEILTLRVMTMTDEEKAEARATDPRAREIIDRCDGMSPADLQQLHGLLRDPHAPPAGPAGPSPADTPTPFDPDPFDSDPFDSDPFDTGGVPWWDPATDAAVRPESDAVLIDGVRVAKGSLVRVHPSRRADAQDLFFADQVARVTAVLSDVDGAVHVALVLVDDPASDLHDWYGRYFYFAPDELEPLPVESPIEHREETP</sequence>
<feature type="region of interest" description="Disordered" evidence="1">
    <location>
        <begin position="335"/>
        <end position="385"/>
    </location>
</feature>
<keyword evidence="3" id="KW-1185">Reference proteome</keyword>
<accession>A0ABW8CJ73</accession>
<evidence type="ECO:0000256" key="1">
    <source>
        <dbReference type="SAM" id="MobiDB-lite"/>
    </source>
</evidence>
<evidence type="ECO:0000313" key="2">
    <source>
        <dbReference type="EMBL" id="MFI9106509.1"/>
    </source>
</evidence>
<dbReference type="Proteomes" id="UP001614394">
    <property type="component" value="Unassembled WGS sequence"/>
</dbReference>
<dbReference type="EMBL" id="JBITYG010000019">
    <property type="protein sequence ID" value="MFI9106509.1"/>
    <property type="molecule type" value="Genomic_DNA"/>
</dbReference>
<dbReference type="RefSeq" id="WP_399658074.1">
    <property type="nucleotide sequence ID" value="NZ_JBITYG010000019.1"/>
</dbReference>
<feature type="compositionally biased region" description="Acidic residues" evidence="1">
    <location>
        <begin position="361"/>
        <end position="372"/>
    </location>
</feature>